<dbReference type="Proteomes" id="UP000316426">
    <property type="component" value="Chromosome"/>
</dbReference>
<evidence type="ECO:0000259" key="1">
    <source>
        <dbReference type="Pfam" id="PF07596"/>
    </source>
</evidence>
<evidence type="ECO:0000313" key="3">
    <source>
        <dbReference type="Proteomes" id="UP000316426"/>
    </source>
</evidence>
<sequence>MSLHPKRSAFTLVELLVVIAIIGILVALLLPAVQAAREAARRNACTNNLKQLGLAALNYESARKMLPPGYLGSPLFGKPWEDDPLVNGVVELQQGIGVLVFMLPYVEEQSLFDQFTEQYSISVDSNDTWYFNDDYDNFRRRRLSGTNIDSFRCPSLSNEPPQSAYLDKMYFIATVSDLVRKSGGNNPAIVAQGLTSYAGVTGVVGTAGPQDVITDAAGLPYPALGTRSIRTELLGVFGRRSETPLAKVIDGTSKTLMFGEAPGTFGTNAGDTFDWSSGQYDGFIQGFAWAGWACIPTYFGLDPSDADGEPNPEARYQTHWRQFGSVHSGGVVLFTMADGSVHGLTKDIDLATYHNLSTMKGEEPASLP</sequence>
<dbReference type="RefSeq" id="WP_145107830.1">
    <property type="nucleotide sequence ID" value="NZ_CP036349.1"/>
</dbReference>
<dbReference type="Pfam" id="PF07596">
    <property type="entry name" value="SBP_bac_10"/>
    <property type="match status" value="1"/>
</dbReference>
<proteinExistence type="predicted"/>
<accession>A0A518K412</accession>
<protein>
    <recommendedName>
        <fullName evidence="1">DUF1559 domain-containing protein</fullName>
    </recommendedName>
</protein>
<dbReference type="SUPFAM" id="SSF54523">
    <property type="entry name" value="Pili subunits"/>
    <property type="match status" value="1"/>
</dbReference>
<reference evidence="2 3" key="1">
    <citation type="submission" date="2019-02" db="EMBL/GenBank/DDBJ databases">
        <title>Deep-cultivation of Planctomycetes and their phenomic and genomic characterization uncovers novel biology.</title>
        <authorList>
            <person name="Wiegand S."/>
            <person name="Jogler M."/>
            <person name="Boedeker C."/>
            <person name="Pinto D."/>
            <person name="Vollmers J."/>
            <person name="Rivas-Marin E."/>
            <person name="Kohn T."/>
            <person name="Peeters S.H."/>
            <person name="Heuer A."/>
            <person name="Rast P."/>
            <person name="Oberbeckmann S."/>
            <person name="Bunk B."/>
            <person name="Jeske O."/>
            <person name="Meyerdierks A."/>
            <person name="Storesund J.E."/>
            <person name="Kallscheuer N."/>
            <person name="Luecker S."/>
            <person name="Lage O.M."/>
            <person name="Pohl T."/>
            <person name="Merkel B.J."/>
            <person name="Hornburger P."/>
            <person name="Mueller R.-W."/>
            <person name="Bruemmer F."/>
            <person name="Labrenz M."/>
            <person name="Spormann A.M."/>
            <person name="Op den Camp H."/>
            <person name="Overmann J."/>
            <person name="Amann R."/>
            <person name="Jetten M.S.M."/>
            <person name="Mascher T."/>
            <person name="Medema M.H."/>
            <person name="Devos D.P."/>
            <person name="Kaster A.-K."/>
            <person name="Ovreas L."/>
            <person name="Rohde M."/>
            <person name="Galperin M.Y."/>
            <person name="Jogler C."/>
        </authorList>
    </citation>
    <scope>NUCLEOTIDE SEQUENCE [LARGE SCALE GENOMIC DNA]</scope>
    <source>
        <strain evidence="2 3">Spa11</strain>
    </source>
</reference>
<dbReference type="KEGG" id="bmei:Spa11_06970"/>
<dbReference type="InterPro" id="IPR011453">
    <property type="entry name" value="DUF1559"/>
</dbReference>
<feature type="domain" description="DUF1559" evidence="1">
    <location>
        <begin position="34"/>
        <end position="350"/>
    </location>
</feature>
<dbReference type="Pfam" id="PF07963">
    <property type="entry name" value="N_methyl"/>
    <property type="match status" value="1"/>
</dbReference>
<keyword evidence="3" id="KW-1185">Reference proteome</keyword>
<organism evidence="2 3">
    <name type="scientific">Botrimarina mediterranea</name>
    <dbReference type="NCBI Taxonomy" id="2528022"/>
    <lineage>
        <taxon>Bacteria</taxon>
        <taxon>Pseudomonadati</taxon>
        <taxon>Planctomycetota</taxon>
        <taxon>Planctomycetia</taxon>
        <taxon>Pirellulales</taxon>
        <taxon>Lacipirellulaceae</taxon>
        <taxon>Botrimarina</taxon>
    </lineage>
</organism>
<dbReference type="InterPro" id="IPR045584">
    <property type="entry name" value="Pilin-like"/>
</dbReference>
<dbReference type="AlphaFoldDB" id="A0A518K412"/>
<gene>
    <name evidence="2" type="ORF">Spa11_06970</name>
</gene>
<evidence type="ECO:0000313" key="2">
    <source>
        <dbReference type="EMBL" id="QDV72519.1"/>
    </source>
</evidence>
<dbReference type="NCBIfam" id="TIGR02532">
    <property type="entry name" value="IV_pilin_GFxxxE"/>
    <property type="match status" value="1"/>
</dbReference>
<dbReference type="PANTHER" id="PTHR30093">
    <property type="entry name" value="GENERAL SECRETION PATHWAY PROTEIN G"/>
    <property type="match status" value="1"/>
</dbReference>
<dbReference type="InterPro" id="IPR012902">
    <property type="entry name" value="N_methyl_site"/>
</dbReference>
<dbReference type="Gene3D" id="3.30.700.10">
    <property type="entry name" value="Glycoprotein, Type 4 Pilin"/>
    <property type="match status" value="1"/>
</dbReference>
<name>A0A518K412_9BACT</name>
<dbReference type="EMBL" id="CP036349">
    <property type="protein sequence ID" value="QDV72519.1"/>
    <property type="molecule type" value="Genomic_DNA"/>
</dbReference>
<dbReference type="PANTHER" id="PTHR30093:SF2">
    <property type="entry name" value="TYPE II SECRETION SYSTEM PROTEIN H"/>
    <property type="match status" value="1"/>
</dbReference>